<protein>
    <submittedName>
        <fullName evidence="2">Uncharacterized protein</fullName>
    </submittedName>
</protein>
<reference evidence="2 3" key="1">
    <citation type="submission" date="2020-02" db="EMBL/GenBank/DDBJ databases">
        <authorList>
            <person name="Ferguson B K."/>
        </authorList>
    </citation>
    <scope>NUCLEOTIDE SEQUENCE [LARGE SCALE GENOMIC DNA]</scope>
</reference>
<dbReference type="EMBL" id="CADCXV010000692">
    <property type="protein sequence ID" value="CAB0032874.1"/>
    <property type="molecule type" value="Genomic_DNA"/>
</dbReference>
<keyword evidence="3" id="KW-1185">Reference proteome</keyword>
<dbReference type="Proteomes" id="UP000479190">
    <property type="component" value="Unassembled WGS sequence"/>
</dbReference>
<organism evidence="2 3">
    <name type="scientific">Trichogramma brassicae</name>
    <dbReference type="NCBI Taxonomy" id="86971"/>
    <lineage>
        <taxon>Eukaryota</taxon>
        <taxon>Metazoa</taxon>
        <taxon>Ecdysozoa</taxon>
        <taxon>Arthropoda</taxon>
        <taxon>Hexapoda</taxon>
        <taxon>Insecta</taxon>
        <taxon>Pterygota</taxon>
        <taxon>Neoptera</taxon>
        <taxon>Endopterygota</taxon>
        <taxon>Hymenoptera</taxon>
        <taxon>Apocrita</taxon>
        <taxon>Proctotrupomorpha</taxon>
        <taxon>Chalcidoidea</taxon>
        <taxon>Trichogrammatidae</taxon>
        <taxon>Trichogramma</taxon>
    </lineage>
</organism>
<evidence type="ECO:0000256" key="1">
    <source>
        <dbReference type="SAM" id="MobiDB-lite"/>
    </source>
</evidence>
<feature type="region of interest" description="Disordered" evidence="1">
    <location>
        <begin position="1"/>
        <end position="21"/>
    </location>
</feature>
<dbReference type="AlphaFoldDB" id="A0A6H5IC66"/>
<sequence>MPAMCDHAADGSEKGNTTIDDGIVQDRRPLPLCVHADKCDTRSACNIYYTFVHRVFEKIRVPEQIRALGPHNSLIGDPDVIQRVNNIILVSRPSSSPLEWRTVKCLTNKVQKTAIFLFRFGLTASRKSRPRATARTASSRLSLPRHSTNAVRRHNQLGISSSISPARHTRAAPDSPDIAIFRPSHTRASLVRHLLRGKKGRRSQPSLLLHHLTGPSPTRVASARWWERRLHAAHIVPLSQQTAAFTTSYSARRTSSRATAATSHSVFLPLGATVAAAPAEGSVPQRNKFGVPRIDAGFGVRRLKKFSVSCVNFAVQTLVSQIVQWTKTFFSVASVRAYEPAELTSFANL</sequence>
<proteinExistence type="predicted"/>
<gene>
    <name evidence="2" type="ORF">TBRA_LOCUS4798</name>
</gene>
<name>A0A6H5IC66_9HYME</name>
<accession>A0A6H5IC66</accession>
<evidence type="ECO:0000313" key="3">
    <source>
        <dbReference type="Proteomes" id="UP000479190"/>
    </source>
</evidence>
<evidence type="ECO:0000313" key="2">
    <source>
        <dbReference type="EMBL" id="CAB0032874.1"/>
    </source>
</evidence>